<evidence type="ECO:0000256" key="1">
    <source>
        <dbReference type="SAM" id="MobiDB-lite"/>
    </source>
</evidence>
<dbReference type="OrthoDB" id="10042665at2759"/>
<dbReference type="VEuPathDB" id="FungiDB:JI435_150700"/>
<dbReference type="InterPro" id="IPR054289">
    <property type="entry name" value="DUF7025"/>
</dbReference>
<proteinExistence type="predicted"/>
<feature type="region of interest" description="Disordered" evidence="1">
    <location>
        <begin position="1"/>
        <end position="104"/>
    </location>
</feature>
<feature type="region of interest" description="Disordered" evidence="1">
    <location>
        <begin position="1028"/>
        <end position="1113"/>
    </location>
</feature>
<sequence>MALLDEFHVQIDPNGVADPVDKPDVSTEANDESPEHTAEFSQNHPIDSGSGDGVSSKQMSAECEGSPKLQQVNTNEDGQALEKNNSKDPDGEYDEDNISDGESIDQIDEYLIMNETDYIRKRDQDKTIDEESVDEKMADLRMRHRDLEKRIKLAPKRLKQNNQYTRIIEERISLLEERCFAFDNKILKASGILVPPDLPEVKPPATSTLNPDLGFKFWKDFSSKASPTNIIDVLIGEPAATRSEMIRRKKASTSIGQDAISLLEEERSANRMESSEGRNLDEEVAELRGTQLPERIRFNVSSIPRLFWKSCSGEVYDDIMLRPFKPLIRKADEIHEVMFSMQNALTAMITERVASRQDGSTQDSKPNGKAIDEDEKTENPENPEKPEETDLITKAEWETIVRDFNLYHCEDCMKAMALEWPKLSAFERSCSSVRNLLESIILPVHQKFRTRRTQTLHFQDLWHLFQTGDLIVDKMHTQKAGNSLSSVKCRRVLLTRGGRRVLHPSFPPPLLPWTGSFLQKEEEPLAPINGINVFAIYAYYLDFDGSVWRPVRERFVIHPYSGERNITDLEIYPVEYADDTEKRLQERGKRFHDLVTAKTVPYVDCTGIDLDTKEEINDKVIVDVRSYFNSEGTELAPYMPPSALNVSETSDCYFGMDCTSDESRCLHRKQMITPDQSSDLEIYQDHIYGKLEFNAVPYDLKLWVPDFAICHYRIFAYKLQSRDWVQVEVQSLKAPKKRDMSQGFDLLVLPEDHKQIIESQVREHFRKRGQQGQRGGDTDDIDLVRGKGQGLIILLHGAPGVGKTCTAECIAELMGKPLYPITCGDLGSTAQEVEVNLRKHFTLASKWDCVMLLDEADVFLAQRKNENLERNSIVSVFLRMLEYYKGLLFLTTNRVGAFDEAFKSRVHISLFYPNFDKETTIQVWKTFIKQAKKKLDSEGRKNVTVASSEIKKFAKAHWEENPKARWNGRQIRNAFHTAVAMAEFQAREKETDEGYDANKDVKITIGREQFEKIAKTAKEFDIYMKDTLGDTYDGKASRTGMRKKEKEAERKREREREDAKAREKKGKAPKKKDDSSDESDSSEEDVKEKSGSKKARGKKKSETESENSDSGSE</sequence>
<dbReference type="GO" id="GO:0016887">
    <property type="term" value="F:ATP hydrolysis activity"/>
    <property type="evidence" value="ECO:0007669"/>
    <property type="project" value="InterPro"/>
</dbReference>
<feature type="compositionally biased region" description="Basic and acidic residues" evidence="1">
    <location>
        <begin position="377"/>
        <end position="392"/>
    </location>
</feature>
<feature type="compositionally biased region" description="Acidic residues" evidence="1">
    <location>
        <begin position="91"/>
        <end position="104"/>
    </location>
</feature>
<dbReference type="Pfam" id="PF23232">
    <property type="entry name" value="AAA_lid_13"/>
    <property type="match status" value="1"/>
</dbReference>
<dbReference type="CDD" id="cd19481">
    <property type="entry name" value="RecA-like_protease"/>
    <property type="match status" value="1"/>
</dbReference>
<dbReference type="InterPro" id="IPR056599">
    <property type="entry name" value="AAA_lid_fung"/>
</dbReference>
<dbReference type="Proteomes" id="UP000663193">
    <property type="component" value="Chromosome 10"/>
</dbReference>
<evidence type="ECO:0000313" key="3">
    <source>
        <dbReference type="EMBL" id="QRC99599.1"/>
    </source>
</evidence>
<reference evidence="4" key="1">
    <citation type="journal article" date="2021" name="BMC Genomics">
        <title>Chromosome-level genome assembly and manually-curated proteome of model necrotroph Parastagonospora nodorum Sn15 reveals a genome-wide trove of candidate effector homologs, and redundancy of virulence-related functions within an accessory chromosome.</title>
        <authorList>
            <person name="Bertazzoni S."/>
            <person name="Jones D.A.B."/>
            <person name="Phan H.T."/>
            <person name="Tan K.-C."/>
            <person name="Hane J.K."/>
        </authorList>
    </citation>
    <scope>NUCLEOTIDE SEQUENCE [LARGE SCALE GENOMIC DNA]</scope>
    <source>
        <strain evidence="4">SN15 / ATCC MYA-4574 / FGSC 10173)</strain>
    </source>
</reference>
<feature type="compositionally biased region" description="Basic and acidic residues" evidence="1">
    <location>
        <begin position="1028"/>
        <end position="1061"/>
    </location>
</feature>
<dbReference type="SUPFAM" id="SSF52540">
    <property type="entry name" value="P-loop containing nucleoside triphosphate hydrolases"/>
    <property type="match status" value="1"/>
</dbReference>
<evidence type="ECO:0000313" key="4">
    <source>
        <dbReference type="Proteomes" id="UP000663193"/>
    </source>
</evidence>
<dbReference type="EMBL" id="CP069032">
    <property type="protein sequence ID" value="QRC99599.1"/>
    <property type="molecule type" value="Genomic_DNA"/>
</dbReference>
<keyword evidence="4" id="KW-1185">Reference proteome</keyword>
<dbReference type="InterPro" id="IPR003959">
    <property type="entry name" value="ATPase_AAA_core"/>
</dbReference>
<dbReference type="SMART" id="SM00382">
    <property type="entry name" value="AAA"/>
    <property type="match status" value="1"/>
</dbReference>
<evidence type="ECO:0000259" key="2">
    <source>
        <dbReference type="SMART" id="SM00382"/>
    </source>
</evidence>
<dbReference type="PANTHER" id="PTHR46411:SF2">
    <property type="entry name" value="AAA+ ATPASE DOMAIN-CONTAINING PROTEIN"/>
    <property type="match status" value="1"/>
</dbReference>
<dbReference type="Pfam" id="PF22942">
    <property type="entry name" value="DUF7025"/>
    <property type="match status" value="1"/>
</dbReference>
<feature type="region of interest" description="Disordered" evidence="1">
    <location>
        <begin position="354"/>
        <end position="392"/>
    </location>
</feature>
<name>A0A7U2I2P2_PHANO</name>
<accession>A0A7U2I2P2</accession>
<feature type="domain" description="AAA+ ATPase" evidence="2">
    <location>
        <begin position="789"/>
        <end position="916"/>
    </location>
</feature>
<gene>
    <name evidence="3" type="ORF">JI435_150700</name>
</gene>
<dbReference type="InterPro" id="IPR027417">
    <property type="entry name" value="P-loop_NTPase"/>
</dbReference>
<dbReference type="Pfam" id="PF00004">
    <property type="entry name" value="AAA"/>
    <property type="match status" value="1"/>
</dbReference>
<feature type="compositionally biased region" description="Acidic residues" evidence="1">
    <location>
        <begin position="1104"/>
        <end position="1113"/>
    </location>
</feature>
<dbReference type="Gene3D" id="3.40.50.300">
    <property type="entry name" value="P-loop containing nucleotide triphosphate hydrolases"/>
    <property type="match status" value="1"/>
</dbReference>
<organism evidence="3 4">
    <name type="scientific">Phaeosphaeria nodorum (strain SN15 / ATCC MYA-4574 / FGSC 10173)</name>
    <name type="common">Glume blotch fungus</name>
    <name type="synonym">Parastagonospora nodorum</name>
    <dbReference type="NCBI Taxonomy" id="321614"/>
    <lineage>
        <taxon>Eukaryota</taxon>
        <taxon>Fungi</taxon>
        <taxon>Dikarya</taxon>
        <taxon>Ascomycota</taxon>
        <taxon>Pezizomycotina</taxon>
        <taxon>Dothideomycetes</taxon>
        <taxon>Pleosporomycetidae</taxon>
        <taxon>Pleosporales</taxon>
        <taxon>Pleosporineae</taxon>
        <taxon>Phaeosphaeriaceae</taxon>
        <taxon>Parastagonospora</taxon>
    </lineage>
</organism>
<dbReference type="AlphaFoldDB" id="A0A7U2I2P2"/>
<dbReference type="InterPro" id="IPR003593">
    <property type="entry name" value="AAA+_ATPase"/>
</dbReference>
<feature type="compositionally biased region" description="Polar residues" evidence="1">
    <location>
        <begin position="68"/>
        <end position="77"/>
    </location>
</feature>
<protein>
    <recommendedName>
        <fullName evidence="2">AAA+ ATPase domain-containing protein</fullName>
    </recommendedName>
</protein>
<dbReference type="GO" id="GO:0005524">
    <property type="term" value="F:ATP binding"/>
    <property type="evidence" value="ECO:0007669"/>
    <property type="project" value="InterPro"/>
</dbReference>
<dbReference type="PANTHER" id="PTHR46411">
    <property type="entry name" value="FAMILY ATPASE, PUTATIVE-RELATED"/>
    <property type="match status" value="1"/>
</dbReference>